<evidence type="ECO:0000256" key="1">
    <source>
        <dbReference type="ARBA" id="ARBA00004123"/>
    </source>
</evidence>
<feature type="compositionally biased region" description="Acidic residues" evidence="4">
    <location>
        <begin position="46"/>
        <end position="91"/>
    </location>
</feature>
<dbReference type="GO" id="GO:0006383">
    <property type="term" value="P:transcription by RNA polymerase III"/>
    <property type="evidence" value="ECO:0007669"/>
    <property type="project" value="TreeGrafter"/>
</dbReference>
<dbReference type="AlphaFoldDB" id="A0A9W9VNF5"/>
<gene>
    <name evidence="5" type="ORF">N7509_008924</name>
</gene>
<dbReference type="OrthoDB" id="4703at2759"/>
<dbReference type="Proteomes" id="UP001147747">
    <property type="component" value="Unassembled WGS sequence"/>
</dbReference>
<keyword evidence="6" id="KW-1185">Reference proteome</keyword>
<accession>A0A9W9VNF5</accession>
<evidence type="ECO:0000256" key="4">
    <source>
        <dbReference type="SAM" id="MobiDB-lite"/>
    </source>
</evidence>
<dbReference type="EMBL" id="JAPZBU010000009">
    <property type="protein sequence ID" value="KAJ5386383.1"/>
    <property type="molecule type" value="Genomic_DNA"/>
</dbReference>
<evidence type="ECO:0000313" key="5">
    <source>
        <dbReference type="EMBL" id="KAJ5386383.1"/>
    </source>
</evidence>
<reference evidence="5" key="1">
    <citation type="submission" date="2022-12" db="EMBL/GenBank/DDBJ databases">
        <authorList>
            <person name="Petersen C."/>
        </authorList>
    </citation>
    <scope>NUCLEOTIDE SEQUENCE</scope>
    <source>
        <strain evidence="5">IBT 29677</strain>
    </source>
</reference>
<dbReference type="GO" id="GO:0000127">
    <property type="term" value="C:transcription factor TFIIIC complex"/>
    <property type="evidence" value="ECO:0007669"/>
    <property type="project" value="TreeGrafter"/>
</dbReference>
<comment type="subcellular location">
    <subcellularLocation>
        <location evidence="1">Nucleus</location>
    </subcellularLocation>
</comment>
<proteinExistence type="predicted"/>
<evidence type="ECO:0000256" key="3">
    <source>
        <dbReference type="ARBA" id="ARBA00023242"/>
    </source>
</evidence>
<feature type="region of interest" description="Disordered" evidence="4">
    <location>
        <begin position="113"/>
        <end position="135"/>
    </location>
</feature>
<comment type="caution">
    <text evidence="5">The sequence shown here is derived from an EMBL/GenBank/DDBJ whole genome shotgun (WGS) entry which is preliminary data.</text>
</comment>
<name>A0A9W9VNF5_9EURO</name>
<keyword evidence="3" id="KW-0539">Nucleus</keyword>
<feature type="compositionally biased region" description="Basic residues" evidence="4">
    <location>
        <begin position="1"/>
        <end position="10"/>
    </location>
</feature>
<keyword evidence="2" id="KW-0804">Transcription</keyword>
<dbReference type="PANTHER" id="PTHR15052:SF2">
    <property type="entry name" value="GENERAL TRANSCRIPTION FACTOR 3C POLYPEPTIDE 2"/>
    <property type="match status" value="1"/>
</dbReference>
<reference evidence="5" key="2">
    <citation type="journal article" date="2023" name="IMA Fungus">
        <title>Comparative genomic study of the Penicillium genus elucidates a diverse pangenome and 15 lateral gene transfer events.</title>
        <authorList>
            <person name="Petersen C."/>
            <person name="Sorensen T."/>
            <person name="Nielsen M.R."/>
            <person name="Sondergaard T.E."/>
            <person name="Sorensen J.L."/>
            <person name="Fitzpatrick D.A."/>
            <person name="Frisvad J.C."/>
            <person name="Nielsen K.L."/>
        </authorList>
    </citation>
    <scope>NUCLEOTIDE SEQUENCE</scope>
    <source>
        <strain evidence="5">IBT 29677</strain>
    </source>
</reference>
<dbReference type="GeneID" id="81372541"/>
<sequence>MARKSGRVRASKAVYTEDPFAVAGISDDEPDENPPKRARRLKQESPSDDEFVGGDDDEEEEEEDDDVDDEEMEDAAASEEAASEEEGEAEEDGRRSPDEMIVNVNAAAFIPKKKAATSTARPRTKGPDGSMEIDPNETHYRGGLNHNHNTSKEMLYRFAFGSDERDLFAALYQRDQWLEGGDACLPRRNTLENLKRQPDYPYGPTLGLSPEDFEAESKSAWDWYYDKDIGDRFRATQHFEKLKKTDINNYLAKPPTKKHTVLMGPADQQTQIDLGYDAPYDYSKPWAFTSGSNNQKPRKPAREGWLMSFGRKIQCLAWAPNQEGLSQYLAVVVPITEAQKKECSSLGADSGNSFQPTPSYPCALQLWEFKGKEIGCPTKSLDMSTTPQRRLVVCTDWGDIRSIAWCPMPREERHEDSEGTHKV</sequence>
<organism evidence="5 6">
    <name type="scientific">Penicillium cosmopolitanum</name>
    <dbReference type="NCBI Taxonomy" id="1131564"/>
    <lineage>
        <taxon>Eukaryota</taxon>
        <taxon>Fungi</taxon>
        <taxon>Dikarya</taxon>
        <taxon>Ascomycota</taxon>
        <taxon>Pezizomycotina</taxon>
        <taxon>Eurotiomycetes</taxon>
        <taxon>Eurotiomycetidae</taxon>
        <taxon>Eurotiales</taxon>
        <taxon>Aspergillaceae</taxon>
        <taxon>Penicillium</taxon>
    </lineage>
</organism>
<dbReference type="GO" id="GO:0005634">
    <property type="term" value="C:nucleus"/>
    <property type="evidence" value="ECO:0007669"/>
    <property type="project" value="UniProtKB-SubCell"/>
</dbReference>
<evidence type="ECO:0000313" key="6">
    <source>
        <dbReference type="Proteomes" id="UP001147747"/>
    </source>
</evidence>
<evidence type="ECO:0000256" key="2">
    <source>
        <dbReference type="ARBA" id="ARBA00023163"/>
    </source>
</evidence>
<dbReference type="InterPro" id="IPR052416">
    <property type="entry name" value="GTF3C_component"/>
</dbReference>
<dbReference type="PANTHER" id="PTHR15052">
    <property type="entry name" value="RNA POLYMERASE III TRANSCRIPTION INITIATION FACTOR COMPLEX SUBUNIT"/>
    <property type="match status" value="1"/>
</dbReference>
<feature type="region of interest" description="Disordered" evidence="4">
    <location>
        <begin position="1"/>
        <end position="98"/>
    </location>
</feature>
<dbReference type="RefSeq" id="XP_056484181.1">
    <property type="nucleotide sequence ID" value="XM_056633561.1"/>
</dbReference>
<protein>
    <submittedName>
        <fullName evidence="5">Uncharacterized protein</fullName>
    </submittedName>
</protein>